<keyword evidence="1" id="KW-0732">Signal</keyword>
<proteinExistence type="predicted"/>
<feature type="chain" id="PRO_5028854035" evidence="1">
    <location>
        <begin position="22"/>
        <end position="185"/>
    </location>
</feature>
<organism evidence="2 3">
    <name type="scientific">Mucilaginibacter mali</name>
    <dbReference type="NCBI Taxonomy" id="2740462"/>
    <lineage>
        <taxon>Bacteria</taxon>
        <taxon>Pseudomonadati</taxon>
        <taxon>Bacteroidota</taxon>
        <taxon>Sphingobacteriia</taxon>
        <taxon>Sphingobacteriales</taxon>
        <taxon>Sphingobacteriaceae</taxon>
        <taxon>Mucilaginibacter</taxon>
    </lineage>
</organism>
<dbReference type="KEGG" id="mmab:HQ865_24475"/>
<dbReference type="Proteomes" id="UP000505355">
    <property type="component" value="Chromosome"/>
</dbReference>
<evidence type="ECO:0000313" key="2">
    <source>
        <dbReference type="EMBL" id="QKJ32778.1"/>
    </source>
</evidence>
<dbReference type="Gene3D" id="2.60.40.1180">
    <property type="entry name" value="Golgi alpha-mannosidase II"/>
    <property type="match status" value="1"/>
</dbReference>
<dbReference type="InterPro" id="IPR013780">
    <property type="entry name" value="Glyco_hydro_b"/>
</dbReference>
<dbReference type="EMBL" id="CP054139">
    <property type="protein sequence ID" value="QKJ32778.1"/>
    <property type="molecule type" value="Genomic_DNA"/>
</dbReference>
<accession>A0A7D4UDS7</accession>
<reference evidence="2 3" key="1">
    <citation type="submission" date="2020-05" db="EMBL/GenBank/DDBJ databases">
        <title>Mucilaginibacter mali sp. nov.</title>
        <authorList>
            <person name="Kim H.S."/>
            <person name="Lee K.C."/>
            <person name="Suh M.K."/>
            <person name="Kim J.-S."/>
            <person name="Han K.-I."/>
            <person name="Eom M.K."/>
            <person name="Shin Y.K."/>
            <person name="Lee J.-S."/>
        </authorList>
    </citation>
    <scope>NUCLEOTIDE SEQUENCE [LARGE SCALE GENOMIC DNA]</scope>
    <source>
        <strain evidence="2 3">G2-14</strain>
    </source>
</reference>
<evidence type="ECO:0000256" key="1">
    <source>
        <dbReference type="SAM" id="SignalP"/>
    </source>
</evidence>
<keyword evidence="3" id="KW-1185">Reference proteome</keyword>
<dbReference type="RefSeq" id="WP_173417424.1">
    <property type="nucleotide sequence ID" value="NZ_CP054139.1"/>
</dbReference>
<dbReference type="AlphaFoldDB" id="A0A7D4UDS7"/>
<sequence length="185" mass="20923">MKRIFTLALVAAMFGAIHLKAQDNSLKKAIQDLVVAVCQQGSQKLSPEQKTQMADWLKVNGEAIADVHPSEFKGEGPTMTDPKAAYSWRDVRFAESKDALYVFVMDVPQGDMKIKELCTRIGGRIIGTVKLLGSDERMSWEMEERELNLEKPHVLPKDGVTVFKITWTEYYKERPVDPSIKILKP</sequence>
<evidence type="ECO:0000313" key="3">
    <source>
        <dbReference type="Proteomes" id="UP000505355"/>
    </source>
</evidence>
<gene>
    <name evidence="2" type="ORF">HQ865_24475</name>
</gene>
<feature type="signal peptide" evidence="1">
    <location>
        <begin position="1"/>
        <end position="21"/>
    </location>
</feature>
<protein>
    <submittedName>
        <fullName evidence="2">Uncharacterized protein</fullName>
    </submittedName>
</protein>
<name>A0A7D4UDS7_9SPHI</name>